<evidence type="ECO:0000256" key="2">
    <source>
        <dbReference type="SAM" id="Phobius"/>
    </source>
</evidence>
<feature type="compositionally biased region" description="Polar residues" evidence="1">
    <location>
        <begin position="46"/>
        <end position="59"/>
    </location>
</feature>
<name>A0A2H9TQ45_9FUNG</name>
<sequence>MIPQVNSPCESPRKPLLNTTPPDVANAAEPNSIRSSVAEANPETGPETNKTENNPSQKKNTGLIRLLGAPIIDLAEAKKIALEEDAHEDTMKSMDQVDSSQTNHDSDAEYLDAANEETFTLETFESLIRVARVSGKSFLLARVTTVDPNNLTKLYFSYYAAHHINRVIFRTQPEEGLLHRMKSRNPLNNMLIVGDVHYFAVTVEEFDRAWAERQMRREQQDVLRSSVGHSELDTVARCSSFSHRRSMSESMQLGNQSTSSLPEVTQTGPTVLDLSQLDDDTSPVPVIYEASFFGTDDDFLMRADIRDFFKVNSVNPDDYQLFQLHRRSDLPYDLTVLGPDGRPLARGTQQTAQRQRFEMRNAWGLLDDSEHRSMICGLRLGYLSPMGFWLTMLVLTATTVFLSLVFIPSPFHYFAFAGIVLLFAVVLLVFVNWDDNRD</sequence>
<dbReference type="InterPro" id="IPR031537">
    <property type="entry name" value="DUF5092"/>
</dbReference>
<feature type="region of interest" description="Disordered" evidence="1">
    <location>
        <begin position="1"/>
        <end position="59"/>
    </location>
</feature>
<dbReference type="Proteomes" id="UP000240830">
    <property type="component" value="Unassembled WGS sequence"/>
</dbReference>
<evidence type="ECO:0000313" key="3">
    <source>
        <dbReference type="EMBL" id="PJF19869.1"/>
    </source>
</evidence>
<keyword evidence="2" id="KW-0472">Membrane</keyword>
<dbReference type="OrthoDB" id="2189509at2759"/>
<proteinExistence type="predicted"/>
<feature type="transmembrane region" description="Helical" evidence="2">
    <location>
        <begin position="413"/>
        <end position="433"/>
    </location>
</feature>
<evidence type="ECO:0000313" key="4">
    <source>
        <dbReference type="Proteomes" id="UP000240830"/>
    </source>
</evidence>
<dbReference type="AlphaFoldDB" id="A0A2H9TQ45"/>
<keyword evidence="2" id="KW-0812">Transmembrane</keyword>
<dbReference type="EMBL" id="MTSL01000035">
    <property type="protein sequence ID" value="PJF19869.1"/>
    <property type="molecule type" value="Genomic_DNA"/>
</dbReference>
<reference evidence="3 4" key="1">
    <citation type="submission" date="2016-10" db="EMBL/GenBank/DDBJ databases">
        <title>The genome of Paramicrosporidium saccamoebae is the missing link in understanding Cryptomycota and Microsporidia evolution.</title>
        <authorList>
            <person name="Quandt C.A."/>
            <person name="Beaudet D."/>
            <person name="Corsaro D."/>
            <person name="Michel R."/>
            <person name="Corradi N."/>
            <person name="James T."/>
        </authorList>
    </citation>
    <scope>NUCLEOTIDE SEQUENCE [LARGE SCALE GENOMIC DNA]</scope>
    <source>
        <strain evidence="3 4">KSL3</strain>
    </source>
</reference>
<gene>
    <name evidence="3" type="ORF">PSACC_00319</name>
</gene>
<keyword evidence="4" id="KW-1185">Reference proteome</keyword>
<feature type="region of interest" description="Disordered" evidence="1">
    <location>
        <begin position="86"/>
        <end position="105"/>
    </location>
</feature>
<feature type="transmembrane region" description="Helical" evidence="2">
    <location>
        <begin position="388"/>
        <end position="407"/>
    </location>
</feature>
<keyword evidence="2" id="KW-1133">Transmembrane helix</keyword>
<dbReference type="STRING" id="1246581.A0A2H9TQ45"/>
<organism evidence="3 4">
    <name type="scientific">Paramicrosporidium saccamoebae</name>
    <dbReference type="NCBI Taxonomy" id="1246581"/>
    <lineage>
        <taxon>Eukaryota</taxon>
        <taxon>Fungi</taxon>
        <taxon>Fungi incertae sedis</taxon>
        <taxon>Cryptomycota</taxon>
        <taxon>Cryptomycota incertae sedis</taxon>
        <taxon>Paramicrosporidium</taxon>
    </lineage>
</organism>
<comment type="caution">
    <text evidence="3">The sequence shown here is derived from an EMBL/GenBank/DDBJ whole genome shotgun (WGS) entry which is preliminary data.</text>
</comment>
<protein>
    <submittedName>
        <fullName evidence="3">Uncharacterized protein</fullName>
    </submittedName>
</protein>
<evidence type="ECO:0000256" key="1">
    <source>
        <dbReference type="SAM" id="MobiDB-lite"/>
    </source>
</evidence>
<accession>A0A2H9TQ45</accession>
<dbReference type="Pfam" id="PF17010">
    <property type="entry name" value="DUF5092"/>
    <property type="match status" value="1"/>
</dbReference>